<dbReference type="Gene3D" id="3.40.630.30">
    <property type="match status" value="1"/>
</dbReference>
<comment type="catalytic activity">
    <reaction evidence="16">
        <text>N-terminal L-methionyl-L-glutamyl-[protein] + acetyl-CoA = N-terminal N(alpha)-acetyl-L-methionyl-L-glutamyl-[protein] + CoA + H(+)</text>
        <dbReference type="Rhea" id="RHEA:50488"/>
        <dbReference type="Rhea" id="RHEA-COMP:12696"/>
        <dbReference type="Rhea" id="RHEA-COMP:12697"/>
        <dbReference type="ChEBI" id="CHEBI:15378"/>
        <dbReference type="ChEBI" id="CHEBI:57287"/>
        <dbReference type="ChEBI" id="CHEBI:57288"/>
        <dbReference type="ChEBI" id="CHEBI:133359"/>
        <dbReference type="ChEBI" id="CHEBI:133360"/>
        <dbReference type="EC" id="2.3.1.254"/>
    </reaction>
</comment>
<evidence type="ECO:0000259" key="17">
    <source>
        <dbReference type="PROSITE" id="PS51186"/>
    </source>
</evidence>
<evidence type="ECO:0000256" key="5">
    <source>
        <dbReference type="ARBA" id="ARBA00039120"/>
    </source>
</evidence>
<evidence type="ECO:0000256" key="15">
    <source>
        <dbReference type="ARBA" id="ARBA00048177"/>
    </source>
</evidence>
<keyword evidence="19" id="KW-1185">Reference proteome</keyword>
<evidence type="ECO:0000256" key="1">
    <source>
        <dbReference type="ARBA" id="ARBA00022679"/>
    </source>
</evidence>
<comment type="catalytic activity">
    <reaction evidence="13">
        <text>N-terminal L-methionyl-L-aspartyl-[protein] + acetyl-CoA = N-terminal N(alpha)-acetyl-L-methionyl-L-aspartyl-[protein] + CoA + H(+)</text>
        <dbReference type="Rhea" id="RHEA:50480"/>
        <dbReference type="Rhea" id="RHEA-COMP:12692"/>
        <dbReference type="Rhea" id="RHEA-COMP:12693"/>
        <dbReference type="ChEBI" id="CHEBI:15378"/>
        <dbReference type="ChEBI" id="CHEBI:57287"/>
        <dbReference type="ChEBI" id="CHEBI:57288"/>
        <dbReference type="ChEBI" id="CHEBI:133045"/>
        <dbReference type="ChEBI" id="CHEBI:133063"/>
        <dbReference type="EC" id="2.3.1.254"/>
    </reaction>
</comment>
<evidence type="ECO:0000256" key="3">
    <source>
        <dbReference type="ARBA" id="ARBA00025786"/>
    </source>
</evidence>
<reference evidence="18 19" key="1">
    <citation type="submission" date="2024-10" db="EMBL/GenBank/DDBJ databases">
        <authorList>
            <person name="Kim D."/>
        </authorList>
    </citation>
    <scope>NUCLEOTIDE SEQUENCE [LARGE SCALE GENOMIC DNA]</scope>
    <source>
        <strain evidence="18">Taebaek</strain>
    </source>
</reference>
<evidence type="ECO:0000313" key="18">
    <source>
        <dbReference type="EMBL" id="KAL3083220.1"/>
    </source>
</evidence>
<comment type="catalytic activity">
    <reaction evidence="15">
        <text>N-terminal L-methionyl-L-glutaminyl-[protein] + acetyl-CoA = N-terminal N(alpha)-acetyl-L-methionyl-L-glutaminyl-[protein] + CoA + H(+)</text>
        <dbReference type="Rhea" id="RHEA:50492"/>
        <dbReference type="Rhea" id="RHEA-COMP:12698"/>
        <dbReference type="Rhea" id="RHEA-COMP:12699"/>
        <dbReference type="ChEBI" id="CHEBI:15378"/>
        <dbReference type="ChEBI" id="CHEBI:57287"/>
        <dbReference type="ChEBI" id="CHEBI:57288"/>
        <dbReference type="ChEBI" id="CHEBI:133361"/>
        <dbReference type="ChEBI" id="CHEBI:133362"/>
        <dbReference type="EC" id="2.3.1.254"/>
    </reaction>
</comment>
<evidence type="ECO:0000256" key="6">
    <source>
        <dbReference type="ARBA" id="ARBA00039529"/>
    </source>
</evidence>
<dbReference type="Pfam" id="PF00583">
    <property type="entry name" value="Acetyltransf_1"/>
    <property type="match status" value="1"/>
</dbReference>
<comment type="catalytic activity">
    <reaction evidence="14">
        <text>N-terminal L-methionyl-L-asparaginyl-[protein] + acetyl-CoA = N-terminal N(alpha)-acetyl-L-methionyl-L-asparaginyl-[protein] + CoA + H(+)</text>
        <dbReference type="Rhea" id="RHEA:50484"/>
        <dbReference type="Rhea" id="RHEA-COMP:12694"/>
        <dbReference type="Rhea" id="RHEA-COMP:12695"/>
        <dbReference type="ChEBI" id="CHEBI:15378"/>
        <dbReference type="ChEBI" id="CHEBI:57287"/>
        <dbReference type="ChEBI" id="CHEBI:57288"/>
        <dbReference type="ChEBI" id="CHEBI:133356"/>
        <dbReference type="ChEBI" id="CHEBI:133358"/>
        <dbReference type="EC" id="2.3.1.254"/>
    </reaction>
</comment>
<evidence type="ECO:0000256" key="7">
    <source>
        <dbReference type="ARBA" id="ARBA00041220"/>
    </source>
</evidence>
<dbReference type="SUPFAM" id="SSF55729">
    <property type="entry name" value="Acyl-CoA N-acyltransferases (Nat)"/>
    <property type="match status" value="1"/>
</dbReference>
<dbReference type="GO" id="GO:0120518">
    <property type="term" value="F:protein N-terminal-methionine acetyltransferase activity"/>
    <property type="evidence" value="ECO:0007669"/>
    <property type="project" value="UniProtKB-EC"/>
</dbReference>
<comment type="function">
    <text evidence="12">Catalytic subunit of the NatB complex which catalyzes acetylation of the N-terminal methionine residues of peptides beginning with Met-Asp, Met-Glu, Met-Asn and Met-Gln. Proteins with cell cycle functions are overrepresented in the pool of NatB substrates. Required for maintaining the structure and function of actomyosin fibers and for proper cellular migration.</text>
</comment>
<sequence>MSSCRPFEPFDLFRFGAVNLDPLTETYGLPFYLHYLVNWPDYFMVAEHLSGDLMGYIMGKSEGRDQNWHGHVTAVSVAPEYRRMGLAARFMQKLEAVSEKEDCFFVDLFVRISNETAINMYKRLGYTVYRQIVDYYSGDDTHEDEDAFDMRKALPRDVDKKSVVPLKHPVSCNEIDFD</sequence>
<gene>
    <name evidence="18" type="ORF">niasHS_011022</name>
</gene>
<comment type="caution">
    <text evidence="18">The sequence shown here is derived from an EMBL/GenBank/DDBJ whole genome shotgun (WGS) entry which is preliminary data.</text>
</comment>
<evidence type="ECO:0000256" key="4">
    <source>
        <dbReference type="ARBA" id="ARBA00038748"/>
    </source>
</evidence>
<dbReference type="FunFam" id="3.40.630.30:FF:000065">
    <property type="entry name" value="N-terminal acetyltransferase complex ARD1 subunit homolog"/>
    <property type="match status" value="1"/>
</dbReference>
<evidence type="ECO:0000256" key="9">
    <source>
        <dbReference type="ARBA" id="ARBA00042702"/>
    </source>
</evidence>
<evidence type="ECO:0000256" key="12">
    <source>
        <dbReference type="ARBA" id="ARBA00046112"/>
    </source>
</evidence>
<evidence type="ECO:0000256" key="14">
    <source>
        <dbReference type="ARBA" id="ARBA00047402"/>
    </source>
</evidence>
<dbReference type="InterPro" id="IPR000182">
    <property type="entry name" value="GNAT_dom"/>
</dbReference>
<dbReference type="PROSITE" id="PS51186">
    <property type="entry name" value="GNAT"/>
    <property type="match status" value="1"/>
</dbReference>
<evidence type="ECO:0000256" key="8">
    <source>
        <dbReference type="ARBA" id="ARBA00042295"/>
    </source>
</evidence>
<comment type="subunit">
    <text evidence="4">Component of the N-terminal acetyltransferase B (NatB) complex which is composed of NAA20 and NAA25.</text>
</comment>
<accession>A0ABD2J0U7</accession>
<comment type="similarity">
    <text evidence="3">Belongs to the acetyltransferase family. ARD1 subfamily.</text>
</comment>
<dbReference type="CDD" id="cd04301">
    <property type="entry name" value="NAT_SF"/>
    <property type="match status" value="1"/>
</dbReference>
<dbReference type="EMBL" id="JBICCN010000254">
    <property type="protein sequence ID" value="KAL3083220.1"/>
    <property type="molecule type" value="Genomic_DNA"/>
</dbReference>
<protein>
    <recommendedName>
        <fullName evidence="6">N-alpha-acetyltransferase 20</fullName>
        <ecNumber evidence="5">2.3.1.254</ecNumber>
    </recommendedName>
    <alternativeName>
        <fullName evidence="10">Methionine N-acetyltransferase</fullName>
    </alternativeName>
    <alternativeName>
        <fullName evidence="7">N-acetyltransferase 5</fullName>
    </alternativeName>
    <alternativeName>
        <fullName evidence="11">N-terminal acetyltransferase B complex catalytic subunit NAA20</fullName>
    </alternativeName>
    <alternativeName>
        <fullName evidence="9">N-terminal acetyltransferase B complex catalytic subunit NAT5</fullName>
    </alternativeName>
    <alternativeName>
        <fullName evidence="8">NatB catalytic subunit</fullName>
    </alternativeName>
</protein>
<dbReference type="PANTHER" id="PTHR45910:SF1">
    <property type="entry name" value="N-ALPHA-ACETYLTRANSFERASE 20"/>
    <property type="match status" value="1"/>
</dbReference>
<organism evidence="18 19">
    <name type="scientific">Heterodera schachtii</name>
    <name type="common">Sugarbeet cyst nematode worm</name>
    <name type="synonym">Tylenchus schachtii</name>
    <dbReference type="NCBI Taxonomy" id="97005"/>
    <lineage>
        <taxon>Eukaryota</taxon>
        <taxon>Metazoa</taxon>
        <taxon>Ecdysozoa</taxon>
        <taxon>Nematoda</taxon>
        <taxon>Chromadorea</taxon>
        <taxon>Rhabditida</taxon>
        <taxon>Tylenchina</taxon>
        <taxon>Tylenchomorpha</taxon>
        <taxon>Tylenchoidea</taxon>
        <taxon>Heteroderidae</taxon>
        <taxon>Heteroderinae</taxon>
        <taxon>Heterodera</taxon>
    </lineage>
</organism>
<feature type="domain" description="N-acetyltransferase" evidence="17">
    <location>
        <begin position="2"/>
        <end position="155"/>
    </location>
</feature>
<dbReference type="Proteomes" id="UP001620645">
    <property type="component" value="Unassembled WGS sequence"/>
</dbReference>
<keyword evidence="1" id="KW-0808">Transferase</keyword>
<evidence type="ECO:0000256" key="10">
    <source>
        <dbReference type="ARBA" id="ARBA00042723"/>
    </source>
</evidence>
<evidence type="ECO:0000256" key="16">
    <source>
        <dbReference type="ARBA" id="ARBA00048890"/>
    </source>
</evidence>
<dbReference type="EC" id="2.3.1.254" evidence="5"/>
<proteinExistence type="inferred from homology"/>
<name>A0ABD2J0U7_HETSC</name>
<dbReference type="AlphaFoldDB" id="A0ABD2J0U7"/>
<evidence type="ECO:0000313" key="19">
    <source>
        <dbReference type="Proteomes" id="UP001620645"/>
    </source>
</evidence>
<keyword evidence="2" id="KW-0012">Acyltransferase</keyword>
<evidence type="ECO:0000256" key="13">
    <source>
        <dbReference type="ARBA" id="ARBA00047385"/>
    </source>
</evidence>
<dbReference type="InterPro" id="IPR016181">
    <property type="entry name" value="Acyl_CoA_acyltransferase"/>
</dbReference>
<evidence type="ECO:0000256" key="11">
    <source>
        <dbReference type="ARBA" id="ARBA00042743"/>
    </source>
</evidence>
<dbReference type="PANTHER" id="PTHR45910">
    <property type="entry name" value="N-ALPHA-ACETYLTRANSFERASE 20"/>
    <property type="match status" value="1"/>
</dbReference>
<dbReference type="InterPro" id="IPR051646">
    <property type="entry name" value="NatB_acetyltransferase_subunit"/>
</dbReference>
<evidence type="ECO:0000256" key="2">
    <source>
        <dbReference type="ARBA" id="ARBA00023315"/>
    </source>
</evidence>